<comment type="caution">
    <text evidence="5">The sequence shown here is derived from an EMBL/GenBank/DDBJ whole genome shotgun (WGS) entry which is preliminary data.</text>
</comment>
<keyword evidence="6" id="KW-1185">Reference proteome</keyword>
<evidence type="ECO:0000256" key="2">
    <source>
        <dbReference type="ARBA" id="ARBA00023125"/>
    </source>
</evidence>
<gene>
    <name evidence="5" type="ORF">M8542_21620</name>
</gene>
<dbReference type="PANTHER" id="PTHR33204:SF37">
    <property type="entry name" value="HTH-TYPE TRANSCRIPTIONAL REGULATOR YODB"/>
    <property type="match status" value="1"/>
</dbReference>
<dbReference type="InterPro" id="IPR036388">
    <property type="entry name" value="WH-like_DNA-bd_sf"/>
</dbReference>
<protein>
    <submittedName>
        <fullName evidence="5">Helix-turn-helix transcriptional regulator</fullName>
    </submittedName>
</protein>
<dbReference type="AlphaFoldDB" id="A0A9X2NIJ3"/>
<sequence>MTPLPGRPVRGSTTGRPVMALLDLLGRRWALRILWELRDDAKPTFRELQQRCDGVSSSVLTTRLRELGDADLVDHADGYTLTEQGRSLFTTLVELDTWANGWRPRQPS</sequence>
<dbReference type="InterPro" id="IPR036390">
    <property type="entry name" value="WH_DNA-bd_sf"/>
</dbReference>
<organism evidence="5 6">
    <name type="scientific">Amycolatopsis iheyensis</name>
    <dbReference type="NCBI Taxonomy" id="2945988"/>
    <lineage>
        <taxon>Bacteria</taxon>
        <taxon>Bacillati</taxon>
        <taxon>Actinomycetota</taxon>
        <taxon>Actinomycetes</taxon>
        <taxon>Pseudonocardiales</taxon>
        <taxon>Pseudonocardiaceae</taxon>
        <taxon>Amycolatopsis</taxon>
    </lineage>
</organism>
<dbReference type="InterPro" id="IPR002577">
    <property type="entry name" value="HTH_HxlR"/>
</dbReference>
<dbReference type="Proteomes" id="UP001144096">
    <property type="component" value="Unassembled WGS sequence"/>
</dbReference>
<evidence type="ECO:0000313" key="5">
    <source>
        <dbReference type="EMBL" id="MCR6485430.1"/>
    </source>
</evidence>
<keyword evidence="1" id="KW-0805">Transcription regulation</keyword>
<dbReference type="Pfam" id="PF01638">
    <property type="entry name" value="HxlR"/>
    <property type="match status" value="1"/>
</dbReference>
<evidence type="ECO:0000256" key="1">
    <source>
        <dbReference type="ARBA" id="ARBA00023015"/>
    </source>
</evidence>
<dbReference type="EMBL" id="JAMXQV010000011">
    <property type="protein sequence ID" value="MCR6485430.1"/>
    <property type="molecule type" value="Genomic_DNA"/>
</dbReference>
<evidence type="ECO:0000313" key="6">
    <source>
        <dbReference type="Proteomes" id="UP001144096"/>
    </source>
</evidence>
<dbReference type="RefSeq" id="WP_257922018.1">
    <property type="nucleotide sequence ID" value="NZ_JAMXQV010000011.1"/>
</dbReference>
<dbReference type="GO" id="GO:0003677">
    <property type="term" value="F:DNA binding"/>
    <property type="evidence" value="ECO:0007669"/>
    <property type="project" value="UniProtKB-KW"/>
</dbReference>
<dbReference type="Gene3D" id="1.10.10.10">
    <property type="entry name" value="Winged helix-like DNA-binding domain superfamily/Winged helix DNA-binding domain"/>
    <property type="match status" value="1"/>
</dbReference>
<keyword evidence="3" id="KW-0804">Transcription</keyword>
<dbReference type="PROSITE" id="PS51118">
    <property type="entry name" value="HTH_HXLR"/>
    <property type="match status" value="1"/>
</dbReference>
<feature type="domain" description="HTH hxlR-type" evidence="4">
    <location>
        <begin position="16"/>
        <end position="107"/>
    </location>
</feature>
<evidence type="ECO:0000259" key="4">
    <source>
        <dbReference type="PROSITE" id="PS51118"/>
    </source>
</evidence>
<accession>A0A9X2NIJ3</accession>
<proteinExistence type="predicted"/>
<evidence type="ECO:0000256" key="3">
    <source>
        <dbReference type="ARBA" id="ARBA00023163"/>
    </source>
</evidence>
<dbReference type="PANTHER" id="PTHR33204">
    <property type="entry name" value="TRANSCRIPTIONAL REGULATOR, MARR FAMILY"/>
    <property type="match status" value="1"/>
</dbReference>
<dbReference type="SUPFAM" id="SSF46785">
    <property type="entry name" value="Winged helix' DNA-binding domain"/>
    <property type="match status" value="1"/>
</dbReference>
<keyword evidence="2" id="KW-0238">DNA-binding</keyword>
<name>A0A9X2NIJ3_9PSEU</name>
<reference evidence="5" key="1">
    <citation type="submission" date="2022-06" db="EMBL/GenBank/DDBJ databases">
        <title>Amycolatopsis iheyaensis sp. nov., a new species of the genus Amycolatopsis isolated from soil in Iheya island, Japan.</title>
        <authorList>
            <person name="Ngamcharungchit C."/>
            <person name="Kanto H."/>
            <person name="Take A."/>
            <person name="Intra B."/>
            <person name="Matsumoto A."/>
            <person name="Panbangred W."/>
            <person name="Inahashi Y."/>
        </authorList>
    </citation>
    <scope>NUCLEOTIDE SEQUENCE</scope>
    <source>
        <strain evidence="5">OK19-0408</strain>
    </source>
</reference>